<proteinExistence type="predicted"/>
<evidence type="ECO:0008006" key="2">
    <source>
        <dbReference type="Google" id="ProtNLM"/>
    </source>
</evidence>
<accession>X0XTW9</accession>
<evidence type="ECO:0000313" key="1">
    <source>
        <dbReference type="EMBL" id="GAG28306.1"/>
    </source>
</evidence>
<reference evidence="1" key="1">
    <citation type="journal article" date="2014" name="Front. Microbiol.">
        <title>High frequency of phylogenetically diverse reductive dehalogenase-homologous genes in deep subseafloor sedimentary metagenomes.</title>
        <authorList>
            <person name="Kawai M."/>
            <person name="Futagami T."/>
            <person name="Toyoda A."/>
            <person name="Takaki Y."/>
            <person name="Nishi S."/>
            <person name="Hori S."/>
            <person name="Arai W."/>
            <person name="Tsubouchi T."/>
            <person name="Morono Y."/>
            <person name="Uchiyama I."/>
            <person name="Ito T."/>
            <person name="Fujiyama A."/>
            <person name="Inagaki F."/>
            <person name="Takami H."/>
        </authorList>
    </citation>
    <scope>NUCLEOTIDE SEQUENCE</scope>
    <source>
        <strain evidence="1">Expedition CK06-06</strain>
    </source>
</reference>
<sequence>MGLIIMGNLAASPCSNPELTLDEALPAYRQIGFRKFEAFDSWAASALDVTGDPTAYRDQAA</sequence>
<comment type="caution">
    <text evidence="1">The sequence shown here is derived from an EMBL/GenBank/DDBJ whole genome shotgun (WGS) entry which is preliminary data.</text>
</comment>
<dbReference type="EMBL" id="BARS01048807">
    <property type="protein sequence ID" value="GAG28306.1"/>
    <property type="molecule type" value="Genomic_DNA"/>
</dbReference>
<feature type="non-terminal residue" evidence="1">
    <location>
        <position position="61"/>
    </location>
</feature>
<name>X0XTW9_9ZZZZ</name>
<organism evidence="1">
    <name type="scientific">marine sediment metagenome</name>
    <dbReference type="NCBI Taxonomy" id="412755"/>
    <lineage>
        <taxon>unclassified sequences</taxon>
        <taxon>metagenomes</taxon>
        <taxon>ecological metagenomes</taxon>
    </lineage>
</organism>
<protein>
    <recommendedName>
        <fullName evidence="2">Xylose isomerase-like TIM barrel domain-containing protein</fullName>
    </recommendedName>
</protein>
<gene>
    <name evidence="1" type="ORF">S01H1_73080</name>
</gene>
<dbReference type="AlphaFoldDB" id="X0XTW9"/>